<comment type="caution">
    <text evidence="1">The sequence shown here is derived from an EMBL/GenBank/DDBJ whole genome shotgun (WGS) entry which is preliminary data.</text>
</comment>
<sequence length="112" mass="11318">MTVRAVLTFPEPRQPGIAHDACAVGAQGLAGDRRRRAAVSVVGHDSPGTRANLVLDAPTTDVEALAGRLLRVGPVLLAVEPTGNHCAGLYAAVGEAGTVAVGDVVEVVEDAS</sequence>
<dbReference type="RefSeq" id="WP_165566352.1">
    <property type="nucleotide sequence ID" value="NZ_SAYU02000014.1"/>
</dbReference>
<dbReference type="EMBL" id="SAYU02000014">
    <property type="protein sequence ID" value="NHA67648.1"/>
    <property type="molecule type" value="Genomic_DNA"/>
</dbReference>
<name>A0A8T6R077_9MICO</name>
<dbReference type="InterPro" id="IPR011037">
    <property type="entry name" value="Pyrv_Knase-like_insert_dom_sf"/>
</dbReference>
<proteinExistence type="predicted"/>
<evidence type="ECO:0000313" key="2">
    <source>
        <dbReference type="Proteomes" id="UP000287866"/>
    </source>
</evidence>
<evidence type="ECO:0000313" key="1">
    <source>
        <dbReference type="EMBL" id="NHA67648.1"/>
    </source>
</evidence>
<protein>
    <recommendedName>
        <fullName evidence="3">MOSC domain-containing protein</fullName>
    </recommendedName>
</protein>
<accession>A0A8T6R077</accession>
<reference evidence="1" key="1">
    <citation type="submission" date="2020-03" db="EMBL/GenBank/DDBJ databases">
        <title>Phycicoccus flavus sp. nov., a novel endophytic actinobacterium isolated from branch of Kandelia candel.</title>
        <authorList>
            <person name="Tuo L."/>
        </authorList>
    </citation>
    <scope>NUCLEOTIDE SEQUENCE</scope>
    <source>
        <strain evidence="1">CMS6Z-2</strain>
    </source>
</reference>
<evidence type="ECO:0008006" key="3">
    <source>
        <dbReference type="Google" id="ProtNLM"/>
    </source>
</evidence>
<gene>
    <name evidence="1" type="ORF">EPD83_006205</name>
</gene>
<dbReference type="AlphaFoldDB" id="A0A8T6R077"/>
<organism evidence="1 2">
    <name type="scientific">Phycicoccus flavus</name>
    <dbReference type="NCBI Taxonomy" id="2502783"/>
    <lineage>
        <taxon>Bacteria</taxon>
        <taxon>Bacillati</taxon>
        <taxon>Actinomycetota</taxon>
        <taxon>Actinomycetes</taxon>
        <taxon>Micrococcales</taxon>
        <taxon>Intrasporangiaceae</taxon>
        <taxon>Phycicoccus</taxon>
    </lineage>
</organism>
<dbReference type="SUPFAM" id="SSF50800">
    <property type="entry name" value="PK beta-barrel domain-like"/>
    <property type="match status" value="1"/>
</dbReference>
<keyword evidence="2" id="KW-1185">Reference proteome</keyword>
<dbReference type="Proteomes" id="UP000287866">
    <property type="component" value="Unassembled WGS sequence"/>
</dbReference>